<dbReference type="InterPro" id="IPR050090">
    <property type="entry name" value="Tyrosine_recombinase_XerCD"/>
</dbReference>
<dbReference type="InterPro" id="IPR004107">
    <property type="entry name" value="Integrase_SAM-like_N"/>
</dbReference>
<dbReference type="OrthoDB" id="9801717at2"/>
<evidence type="ECO:0000259" key="7">
    <source>
        <dbReference type="PROSITE" id="PS51900"/>
    </source>
</evidence>
<dbReference type="AlphaFoldDB" id="A0A4S4N5Z9"/>
<feature type="domain" description="Tyr recombinase" evidence="6">
    <location>
        <begin position="120"/>
        <end position="307"/>
    </location>
</feature>
<accession>A0A4S4N5Z9</accession>
<dbReference type="GO" id="GO:0006310">
    <property type="term" value="P:DNA recombination"/>
    <property type="evidence" value="ECO:0007669"/>
    <property type="project" value="UniProtKB-KW"/>
</dbReference>
<dbReference type="GO" id="GO:0003677">
    <property type="term" value="F:DNA binding"/>
    <property type="evidence" value="ECO:0007669"/>
    <property type="project" value="UniProtKB-UniRule"/>
</dbReference>
<sequence>MLLQTTTKTELQSLEKGAKTELIIARFIAEQDVKSSSKRTYQRGLKQWFSWVEEKLLPLPQVTRAEVLQYKTELLAGGLSPLTVGSYLTVLRKFYEWTEANKLYPNVAKGVKTPRRKKQFKKQPLSIEKSKELLDHFQGAALRDYAIVNLLLRTGLRTIEAVRADVKDITYKQGKRVLLIQGKGRESKDSFVILTDKAYQPIANYLESRKGHKAGEPLFTSTSNNNRGGRLTTRTISSIAKEGLRAIGIDAKEFTAHSFRHTTAVNILRAGGTLANAQSVLRHESPATTQIYTATIEEEIRLKEAPEALLDSVF</sequence>
<evidence type="ECO:0000313" key="8">
    <source>
        <dbReference type="EMBL" id="THH34532.1"/>
    </source>
</evidence>
<gene>
    <name evidence="8" type="ORF">E4021_17690</name>
</gene>
<dbReference type="RefSeq" id="WP_136460802.1">
    <property type="nucleotide sequence ID" value="NZ_SRSF01000019.1"/>
</dbReference>
<evidence type="ECO:0000256" key="1">
    <source>
        <dbReference type="ARBA" id="ARBA00008857"/>
    </source>
</evidence>
<name>A0A4S4N5Z9_9BACT</name>
<keyword evidence="3 5" id="KW-0238">DNA-binding</keyword>
<evidence type="ECO:0000256" key="3">
    <source>
        <dbReference type="ARBA" id="ARBA00023125"/>
    </source>
</evidence>
<dbReference type="SUPFAM" id="SSF56349">
    <property type="entry name" value="DNA breaking-rejoining enzymes"/>
    <property type="match status" value="1"/>
</dbReference>
<evidence type="ECO:0000256" key="4">
    <source>
        <dbReference type="ARBA" id="ARBA00023172"/>
    </source>
</evidence>
<dbReference type="InterPro" id="IPR002104">
    <property type="entry name" value="Integrase_catalytic"/>
</dbReference>
<feature type="domain" description="Core-binding (CB)" evidence="7">
    <location>
        <begin position="18"/>
        <end position="99"/>
    </location>
</feature>
<keyword evidence="9" id="KW-1185">Reference proteome</keyword>
<dbReference type="Gene3D" id="1.10.150.130">
    <property type="match status" value="1"/>
</dbReference>
<dbReference type="InterPro" id="IPR044068">
    <property type="entry name" value="CB"/>
</dbReference>
<keyword evidence="2" id="KW-0229">DNA integration</keyword>
<dbReference type="InterPro" id="IPR013762">
    <property type="entry name" value="Integrase-like_cat_sf"/>
</dbReference>
<comment type="caution">
    <text evidence="8">The sequence shown here is derived from an EMBL/GenBank/DDBJ whole genome shotgun (WGS) entry which is preliminary data.</text>
</comment>
<dbReference type="GO" id="GO:0015074">
    <property type="term" value="P:DNA integration"/>
    <property type="evidence" value="ECO:0007669"/>
    <property type="project" value="UniProtKB-KW"/>
</dbReference>
<organism evidence="8 9">
    <name type="scientific">Neolewinella litorea</name>
    <dbReference type="NCBI Taxonomy" id="2562452"/>
    <lineage>
        <taxon>Bacteria</taxon>
        <taxon>Pseudomonadati</taxon>
        <taxon>Bacteroidota</taxon>
        <taxon>Saprospiria</taxon>
        <taxon>Saprospirales</taxon>
        <taxon>Lewinellaceae</taxon>
        <taxon>Neolewinella</taxon>
    </lineage>
</organism>
<dbReference type="PROSITE" id="PS51900">
    <property type="entry name" value="CB"/>
    <property type="match status" value="1"/>
</dbReference>
<dbReference type="Pfam" id="PF00589">
    <property type="entry name" value="Phage_integrase"/>
    <property type="match status" value="1"/>
</dbReference>
<evidence type="ECO:0000313" key="9">
    <source>
        <dbReference type="Proteomes" id="UP000308528"/>
    </source>
</evidence>
<dbReference type="EMBL" id="SRSF01000019">
    <property type="protein sequence ID" value="THH34532.1"/>
    <property type="molecule type" value="Genomic_DNA"/>
</dbReference>
<proteinExistence type="inferred from homology"/>
<dbReference type="PANTHER" id="PTHR30349:SF41">
    <property type="entry name" value="INTEGRASE_RECOMBINASE PROTEIN MJ0367-RELATED"/>
    <property type="match status" value="1"/>
</dbReference>
<reference evidence="8 9" key="1">
    <citation type="submission" date="2019-04" db="EMBL/GenBank/DDBJ databases">
        <title>Lewinella litorea sp. nov., isolated from a marine sand.</title>
        <authorList>
            <person name="Yoon J.-H."/>
        </authorList>
    </citation>
    <scope>NUCLEOTIDE SEQUENCE [LARGE SCALE GENOMIC DNA]</scope>
    <source>
        <strain evidence="8 9">HSMS-39</strain>
    </source>
</reference>
<dbReference type="PANTHER" id="PTHR30349">
    <property type="entry name" value="PHAGE INTEGRASE-RELATED"/>
    <property type="match status" value="1"/>
</dbReference>
<dbReference type="InterPro" id="IPR011010">
    <property type="entry name" value="DNA_brk_join_enz"/>
</dbReference>
<keyword evidence="4" id="KW-0233">DNA recombination</keyword>
<dbReference type="Pfam" id="PF02899">
    <property type="entry name" value="Phage_int_SAM_1"/>
    <property type="match status" value="1"/>
</dbReference>
<evidence type="ECO:0000259" key="6">
    <source>
        <dbReference type="PROSITE" id="PS51898"/>
    </source>
</evidence>
<dbReference type="InterPro" id="IPR010998">
    <property type="entry name" value="Integrase_recombinase_N"/>
</dbReference>
<dbReference type="Proteomes" id="UP000308528">
    <property type="component" value="Unassembled WGS sequence"/>
</dbReference>
<comment type="similarity">
    <text evidence="1">Belongs to the 'phage' integrase family.</text>
</comment>
<evidence type="ECO:0000256" key="2">
    <source>
        <dbReference type="ARBA" id="ARBA00022908"/>
    </source>
</evidence>
<dbReference type="Gene3D" id="1.10.443.10">
    <property type="entry name" value="Intergrase catalytic core"/>
    <property type="match status" value="1"/>
</dbReference>
<evidence type="ECO:0000256" key="5">
    <source>
        <dbReference type="PROSITE-ProRule" id="PRU01248"/>
    </source>
</evidence>
<dbReference type="PROSITE" id="PS51898">
    <property type="entry name" value="TYR_RECOMBINASE"/>
    <property type="match status" value="1"/>
</dbReference>
<protein>
    <submittedName>
        <fullName evidence="8">Integrase</fullName>
    </submittedName>
</protein>